<dbReference type="Proteomes" id="UP000663852">
    <property type="component" value="Unassembled WGS sequence"/>
</dbReference>
<dbReference type="SMART" id="SM00325">
    <property type="entry name" value="RhoGEF"/>
    <property type="match status" value="1"/>
</dbReference>
<feature type="region of interest" description="Disordered" evidence="3">
    <location>
        <begin position="585"/>
        <end position="613"/>
    </location>
</feature>
<dbReference type="PANTHER" id="PTHR22826">
    <property type="entry name" value="RHO GUANINE EXCHANGE FACTOR-RELATED"/>
    <property type="match status" value="1"/>
</dbReference>
<dbReference type="SUPFAM" id="SSF52087">
    <property type="entry name" value="CRAL/TRIO domain"/>
    <property type="match status" value="1"/>
</dbReference>
<evidence type="ECO:0000256" key="3">
    <source>
        <dbReference type="SAM" id="MobiDB-lite"/>
    </source>
</evidence>
<dbReference type="InterPro" id="IPR035899">
    <property type="entry name" value="DBL_dom_sf"/>
</dbReference>
<dbReference type="PROSITE" id="PS50010">
    <property type="entry name" value="DH_2"/>
    <property type="match status" value="1"/>
</dbReference>
<dbReference type="InterPro" id="IPR000219">
    <property type="entry name" value="DH_dom"/>
</dbReference>
<dbReference type="GO" id="GO:0019898">
    <property type="term" value="C:extrinsic component of membrane"/>
    <property type="evidence" value="ECO:0007669"/>
    <property type="project" value="TreeGrafter"/>
</dbReference>
<dbReference type="Pfam" id="PF22697">
    <property type="entry name" value="SOS1_NGEF_PH"/>
    <property type="match status" value="1"/>
</dbReference>
<feature type="compositionally biased region" description="Low complexity" evidence="3">
    <location>
        <begin position="796"/>
        <end position="810"/>
    </location>
</feature>
<dbReference type="SUPFAM" id="SSF50729">
    <property type="entry name" value="PH domain-like"/>
    <property type="match status" value="1"/>
</dbReference>
<dbReference type="Gene3D" id="1.20.58.60">
    <property type="match status" value="5"/>
</dbReference>
<dbReference type="InterPro" id="IPR051336">
    <property type="entry name" value="RhoGEF_Guanine_NuclExch_SF"/>
</dbReference>
<dbReference type="InterPro" id="IPR055251">
    <property type="entry name" value="SOS1_NGEF_PH"/>
</dbReference>
<dbReference type="PANTHER" id="PTHR22826:SF106">
    <property type="entry name" value="TRIO, ISOFORM A"/>
    <property type="match status" value="1"/>
</dbReference>
<dbReference type="InterPro" id="IPR018159">
    <property type="entry name" value="Spectrin/alpha-actinin"/>
</dbReference>
<name>A0A814M3M7_ADIRI</name>
<proteinExistence type="predicted"/>
<reference evidence="5" key="1">
    <citation type="submission" date="2021-02" db="EMBL/GenBank/DDBJ databases">
        <authorList>
            <person name="Nowell W R."/>
        </authorList>
    </citation>
    <scope>NUCLEOTIDE SEQUENCE</scope>
</reference>
<dbReference type="CDD" id="cd00170">
    <property type="entry name" value="SEC14"/>
    <property type="match status" value="1"/>
</dbReference>
<feature type="compositionally biased region" description="Low complexity" evidence="3">
    <location>
        <begin position="892"/>
        <end position="915"/>
    </location>
</feature>
<feature type="region of interest" description="Disordered" evidence="3">
    <location>
        <begin position="834"/>
        <end position="854"/>
    </location>
</feature>
<feature type="compositionally biased region" description="Low complexity" evidence="3">
    <location>
        <begin position="1634"/>
        <end position="1657"/>
    </location>
</feature>
<dbReference type="InterPro" id="IPR011993">
    <property type="entry name" value="PH-like_dom_sf"/>
</dbReference>
<dbReference type="Pfam" id="PF13716">
    <property type="entry name" value="CRAL_TRIO_2"/>
    <property type="match status" value="1"/>
</dbReference>
<evidence type="ECO:0000313" key="6">
    <source>
        <dbReference type="Proteomes" id="UP000663852"/>
    </source>
</evidence>
<dbReference type="SUPFAM" id="SSF48065">
    <property type="entry name" value="DBL homology domain (DH-domain)"/>
    <property type="match status" value="1"/>
</dbReference>
<feature type="compositionally biased region" description="Low complexity" evidence="3">
    <location>
        <begin position="1681"/>
        <end position="1693"/>
    </location>
</feature>
<feature type="coiled-coil region" evidence="2">
    <location>
        <begin position="681"/>
        <end position="708"/>
    </location>
</feature>
<comment type="caution">
    <text evidence="5">The sequence shown here is derived from an EMBL/GenBank/DDBJ whole genome shotgun (WGS) entry which is preliminary data.</text>
</comment>
<dbReference type="GO" id="GO:0005737">
    <property type="term" value="C:cytoplasm"/>
    <property type="evidence" value="ECO:0007669"/>
    <property type="project" value="TreeGrafter"/>
</dbReference>
<dbReference type="Pfam" id="PF00435">
    <property type="entry name" value="Spectrin"/>
    <property type="match status" value="1"/>
</dbReference>
<dbReference type="Pfam" id="PF00621">
    <property type="entry name" value="RhoGEF"/>
    <property type="match status" value="1"/>
</dbReference>
<evidence type="ECO:0000256" key="2">
    <source>
        <dbReference type="SAM" id="Coils"/>
    </source>
</evidence>
<organism evidence="5 6">
    <name type="scientific">Adineta ricciae</name>
    <name type="common">Rotifer</name>
    <dbReference type="NCBI Taxonomy" id="249248"/>
    <lineage>
        <taxon>Eukaryota</taxon>
        <taxon>Metazoa</taxon>
        <taxon>Spiralia</taxon>
        <taxon>Gnathifera</taxon>
        <taxon>Rotifera</taxon>
        <taxon>Eurotatoria</taxon>
        <taxon>Bdelloidea</taxon>
        <taxon>Adinetida</taxon>
        <taxon>Adinetidae</taxon>
        <taxon>Adineta</taxon>
    </lineage>
</organism>
<dbReference type="SMART" id="SM00150">
    <property type="entry name" value="SPEC"/>
    <property type="match status" value="3"/>
</dbReference>
<feature type="domain" description="DH" evidence="4">
    <location>
        <begin position="1312"/>
        <end position="1487"/>
    </location>
</feature>
<feature type="region of interest" description="Disordered" evidence="3">
    <location>
        <begin position="796"/>
        <end position="816"/>
    </location>
</feature>
<dbReference type="GO" id="GO:0005085">
    <property type="term" value="F:guanyl-nucleotide exchange factor activity"/>
    <property type="evidence" value="ECO:0007669"/>
    <property type="project" value="UniProtKB-KW"/>
</dbReference>
<dbReference type="InterPro" id="IPR036865">
    <property type="entry name" value="CRAL-TRIO_dom_sf"/>
</dbReference>
<evidence type="ECO:0000313" key="5">
    <source>
        <dbReference type="EMBL" id="CAF1073973.1"/>
    </source>
</evidence>
<gene>
    <name evidence="5" type="ORF">EDS130_LOCUS18591</name>
</gene>
<dbReference type="SUPFAM" id="SSF46966">
    <property type="entry name" value="Spectrin repeat"/>
    <property type="match status" value="4"/>
</dbReference>
<feature type="region of interest" description="Disordered" evidence="3">
    <location>
        <begin position="1283"/>
        <end position="1305"/>
    </location>
</feature>
<dbReference type="Gene3D" id="1.20.900.10">
    <property type="entry name" value="Dbl homology (DH) domain"/>
    <property type="match status" value="1"/>
</dbReference>
<feature type="compositionally biased region" description="Low complexity" evidence="3">
    <location>
        <begin position="585"/>
        <end position="602"/>
    </location>
</feature>
<feature type="compositionally biased region" description="Basic and acidic residues" evidence="3">
    <location>
        <begin position="844"/>
        <end position="854"/>
    </location>
</feature>
<keyword evidence="2" id="KW-0175">Coiled coil</keyword>
<dbReference type="CDD" id="cd00160">
    <property type="entry name" value="RhoGEF"/>
    <property type="match status" value="1"/>
</dbReference>
<dbReference type="CDD" id="cd00176">
    <property type="entry name" value="SPEC"/>
    <property type="match status" value="1"/>
</dbReference>
<dbReference type="SMART" id="SM00233">
    <property type="entry name" value="PH"/>
    <property type="match status" value="1"/>
</dbReference>
<feature type="region of interest" description="Disordered" evidence="3">
    <location>
        <begin position="1674"/>
        <end position="1705"/>
    </location>
</feature>
<protein>
    <recommendedName>
        <fullName evidence="4">DH domain-containing protein</fullName>
    </recommendedName>
</protein>
<dbReference type="InterPro" id="IPR001251">
    <property type="entry name" value="CRAL-TRIO_dom"/>
</dbReference>
<evidence type="ECO:0000259" key="4">
    <source>
        <dbReference type="PROSITE" id="PS50010"/>
    </source>
</evidence>
<dbReference type="OrthoDB" id="10256089at2759"/>
<feature type="region of interest" description="Disordered" evidence="3">
    <location>
        <begin position="1632"/>
        <end position="1662"/>
    </location>
</feature>
<dbReference type="EMBL" id="CAJNOJ010000087">
    <property type="protein sequence ID" value="CAF1073973.1"/>
    <property type="molecule type" value="Genomic_DNA"/>
</dbReference>
<dbReference type="Gene3D" id="2.30.29.30">
    <property type="entry name" value="Pleckstrin-homology domain (PH domain)/Phosphotyrosine-binding domain (PTB)"/>
    <property type="match status" value="1"/>
</dbReference>
<dbReference type="InterPro" id="IPR001849">
    <property type="entry name" value="PH_domain"/>
</dbReference>
<dbReference type="InterPro" id="IPR002017">
    <property type="entry name" value="Spectrin_repeat"/>
</dbReference>
<keyword evidence="1" id="KW-0344">Guanine-nucleotide releasing factor</keyword>
<feature type="compositionally biased region" description="Polar residues" evidence="3">
    <location>
        <begin position="1694"/>
        <end position="1705"/>
    </location>
</feature>
<sequence length="1705" mass="198361">MKAAEIKAYLEEKYAFLSGAIDKKGYLIVTFPSSAAIEKLSAEELKKLIIYLASINSSNGDPRFTFIVDMRQRTWENCKHIFKVLQEQFPYKIEHVYIVKPDGFWDKHKISLGMSKYTFDHSVESVDSLSHAIDRHQLTPDLNGTFQYNHHRWLDFRLKLETFVFNSKETLHTYELLYNELQQIDQVNNVARAQEAIETHMTVFKDQLSRVNIEPLINDGQHLLNMLRGNPDNDNSMMKSQQQRTYPFDYFDEARKISLVMDNLRSAKERCFQLWHQKKNRLEQSLQLKLFEQDCDRLCSWIANSRSILAPKYTEIGSSCSEAMQLLAEHEQFAKVCLGNETVIRRTQNVGDRLISSGHYATNAIKTQMNRLNDEWLSLARLLDNRTNILTASLQFHQKADEYLVQVPTWKHLCSLTDDLTAIESMEHLERLLQQHFNLSENISRIYAQICNDGKAIIDSVAPSQQATTEHQFDFRAGAKHILEIVQEILVNHRYLDAKWNQRKVFLQQRLSFVAFANDVQQILDWIEKHGDAFLQKNLAVGIGKSFRQAKKLDKMHTDFEMAIKNTKTNAENLIAAADNMYNEQIQQQKQSQSNNNTNSNSDETNGDKQLNQGRAKIYQLAHDLERRMREFDERVARRRYILDVNLNFHTHCEEYSDWLAQVELVWSTTAGDDDDNETIAANCEEMLEALIEQHEGAMEACATIEQEGQILLDYLTEVQSMITPTDTTPSPQYTHLMSLIESIRKKTNELETIWGKRRLRVELFVQIKHFEMYSREVSHLLDVWSHELVKMQQQQQQQQQQAQSQPQSPNSVSSVIIPPALPLALQTLINGGASSTRHRSHHHSTDRTTGKVDDWAQVQEHIHTRVAQVVQRGRDILNLMERSNEMKVKTDQPSSISSDTSNSSNSSQQQSSIPSADQIRNLLLVMSDREQKLSELATQQQKLILWRVQFIRLEREWTEIKNMINNFEIKLASNLTLAISLSDAEKFHRDHEDIKPFVDRICERIDTLQRKTEKLCTLISSNDPPSGPAELINTLISARQKVQLQFEDRLRLINAQIIFYKSSEQVSQMLDTLEREYRTIEDIHEKLKIYTDDEIQKILVDRLEQLDENKHSFLRACTVARQKSDLFHKYALRNAANLIKPDAYLKPLEQKIKNVSSILKSKEDTVLNAWHHRKKIIDEYLQYISFKRNTDKVFVWIDEHDECFVSKLEELDINDEGYMDFVRALKEKKIMVRKLVERADVLVERSHSFAPLIKDTCNRLDSGFNDFFQKIMRINNKEEIDKEAGRKSDSSLEEKLEQQELNEGKRKAAKQRELIFNELLNTERAYVDSLSKCIQYYLGEMRQHPEEVPELVRNKESILFLNIEEIHNFHKNLFIKDLERYADSPEDVGHCFVTWAKQFHIYYVEYCKNNESCIKLLTQYRGPYFETIQHKYQIDTINSYLIKPVQRITKYELLLQRLMSCCEESKGEVKEGYDLMCSVPKKANDAMHLSYLEELEPGLTKEALGDVLLQNAFQIWDSKQIIKKGKERHVFLFETSIVIAKIVKPMARGAIRYIYKYKLMTAEIFDVKEHLEAGEPCKFALYTGRPMSSHAGDLRVTLKANDLNTKQQWVIRIRELIQENDLYHDLTMHESNAKPTTTPNKIPNPISNNNNANNTSSDRRSQEIADNISDDYEHISRGGSLSSMTTASFSSSGQHHQIQQVGEI</sequence>
<accession>A0A814M3M7</accession>
<feature type="region of interest" description="Disordered" evidence="3">
    <location>
        <begin position="883"/>
        <end position="915"/>
    </location>
</feature>
<evidence type="ECO:0000256" key="1">
    <source>
        <dbReference type="ARBA" id="ARBA00022658"/>
    </source>
</evidence>